<protein>
    <recommendedName>
        <fullName evidence="3">DUF4261 domain-containing protein</fullName>
    </recommendedName>
</protein>
<evidence type="ECO:0000313" key="1">
    <source>
        <dbReference type="EMBL" id="MBA8955453.1"/>
    </source>
</evidence>
<reference evidence="1 2" key="1">
    <citation type="submission" date="2020-08" db="EMBL/GenBank/DDBJ databases">
        <title>Genomic Encyclopedia of Type Strains, Phase IV (KMG-IV): sequencing the most valuable type-strain genomes for metagenomic binning, comparative biology and taxonomic classification.</title>
        <authorList>
            <person name="Goeker M."/>
        </authorList>
    </citation>
    <scope>NUCLEOTIDE SEQUENCE [LARGE SCALE GENOMIC DNA]</scope>
    <source>
        <strain evidence="1 2">DSM 44197</strain>
    </source>
</reference>
<proteinExistence type="predicted"/>
<dbReference type="AlphaFoldDB" id="A0A7W3QQM9"/>
<dbReference type="Proteomes" id="UP000572680">
    <property type="component" value="Unassembled WGS sequence"/>
</dbReference>
<gene>
    <name evidence="1" type="ORF">HNR61_007129</name>
</gene>
<evidence type="ECO:0000313" key="2">
    <source>
        <dbReference type="Proteomes" id="UP000572680"/>
    </source>
</evidence>
<dbReference type="EMBL" id="JACJIA010000012">
    <property type="protein sequence ID" value="MBA8955453.1"/>
    <property type="molecule type" value="Genomic_DNA"/>
</dbReference>
<sequence>MSDAMPRHVLCVLGSGLDLAEMERTAAGFGGFVLDREYSETGPDPRMPDAFEAGMAAASFEEADRDAVESHDTVGYLLSAPMMRELSVDTSRRLLAATAALLRSGATAVKNESSGIAHGRDRWLALAAEAAGAEAEDLAAALVAAWVKRPIYDGRVLYSCGMHLLGAPEVEIEADEGRLAGDGLSDLVVHLDALAIYLLTDPRAEEIEDGAGFRLTEDAPRRLLRTGPCDRYDEDDLFFNPYGYVRLTGPEQ</sequence>
<evidence type="ECO:0008006" key="3">
    <source>
        <dbReference type="Google" id="ProtNLM"/>
    </source>
</evidence>
<name>A0A7W3QQM9_ACTNM</name>
<organism evidence="1 2">
    <name type="scientific">Actinomadura namibiensis</name>
    <dbReference type="NCBI Taxonomy" id="182080"/>
    <lineage>
        <taxon>Bacteria</taxon>
        <taxon>Bacillati</taxon>
        <taxon>Actinomycetota</taxon>
        <taxon>Actinomycetes</taxon>
        <taxon>Streptosporangiales</taxon>
        <taxon>Thermomonosporaceae</taxon>
        <taxon>Actinomadura</taxon>
    </lineage>
</organism>
<keyword evidence="2" id="KW-1185">Reference proteome</keyword>
<accession>A0A7W3QQM9</accession>
<comment type="caution">
    <text evidence="1">The sequence shown here is derived from an EMBL/GenBank/DDBJ whole genome shotgun (WGS) entry which is preliminary data.</text>
</comment>
<dbReference type="RefSeq" id="WP_182847463.1">
    <property type="nucleotide sequence ID" value="NZ_BAAALP010000028.1"/>
</dbReference>